<sequence>MYGMSFLLCMDFRCKNTIILIVVTEKIQIFAGILIFFATDCTGCSWPFAVLYKLRYYE</sequence>
<proteinExistence type="predicted"/>
<dbReference type="AlphaFoldDB" id="B3JHA5"/>
<evidence type="ECO:0000313" key="2">
    <source>
        <dbReference type="Proteomes" id="UP000003146"/>
    </source>
</evidence>
<dbReference type="Proteomes" id="UP000003146">
    <property type="component" value="Unassembled WGS sequence"/>
</dbReference>
<accession>B3JHA5</accession>
<comment type="caution">
    <text evidence="1">The sequence shown here is derived from an EMBL/GenBank/DDBJ whole genome shotgun (WGS) entry which is preliminary data.</text>
</comment>
<dbReference type="HOGENOM" id="CLU_2969684_0_0_10"/>
<protein>
    <submittedName>
        <fullName evidence="1">Uncharacterized protein</fullName>
    </submittedName>
</protein>
<reference evidence="1 2" key="2">
    <citation type="submission" date="2008-04" db="EMBL/GenBank/DDBJ databases">
        <authorList>
            <person name="Fulton L."/>
            <person name="Clifton S."/>
            <person name="Fulton B."/>
            <person name="Xu J."/>
            <person name="Minx P."/>
            <person name="Pepin K.H."/>
            <person name="Johnson M."/>
            <person name="Thiruvilangam P."/>
            <person name="Bhonagiri V."/>
            <person name="Nash W.E."/>
            <person name="Mardis E.R."/>
            <person name="Wilson R.K."/>
        </authorList>
    </citation>
    <scope>NUCLEOTIDE SEQUENCE [LARGE SCALE GENOMIC DNA]</scope>
    <source>
        <strain evidence="1 2">DSM 17136</strain>
    </source>
</reference>
<dbReference type="EMBL" id="ABIY02000074">
    <property type="protein sequence ID" value="EDV01563.1"/>
    <property type="molecule type" value="Genomic_DNA"/>
</dbReference>
<evidence type="ECO:0000313" key="1">
    <source>
        <dbReference type="EMBL" id="EDV01563.1"/>
    </source>
</evidence>
<name>B3JHA5_9BACT</name>
<reference evidence="1 2" key="1">
    <citation type="submission" date="2008-04" db="EMBL/GenBank/DDBJ databases">
        <title>Draft genome sequence of Bacteroides coprocola (DSM 17136).</title>
        <authorList>
            <person name="Sudarsanam P."/>
            <person name="Ley R."/>
            <person name="Guruge J."/>
            <person name="Turnbaugh P.J."/>
            <person name="Mahowald M."/>
            <person name="Liep D."/>
            <person name="Gordon J."/>
        </authorList>
    </citation>
    <scope>NUCLEOTIDE SEQUENCE [LARGE SCALE GENOMIC DNA]</scope>
    <source>
        <strain evidence="1 2">DSM 17136</strain>
    </source>
</reference>
<gene>
    <name evidence="1" type="ORF">BACCOP_01260</name>
</gene>
<organism evidence="1 2">
    <name type="scientific">Phocaeicola coprocola DSM 17136</name>
    <dbReference type="NCBI Taxonomy" id="470145"/>
    <lineage>
        <taxon>Bacteria</taxon>
        <taxon>Pseudomonadati</taxon>
        <taxon>Bacteroidota</taxon>
        <taxon>Bacteroidia</taxon>
        <taxon>Bacteroidales</taxon>
        <taxon>Bacteroidaceae</taxon>
        <taxon>Phocaeicola</taxon>
    </lineage>
</organism>